<keyword evidence="4" id="KW-1185">Reference proteome</keyword>
<dbReference type="RefSeq" id="WP_167300385.1">
    <property type="nucleotide sequence ID" value="NZ_JAASQV010000002.1"/>
</dbReference>
<evidence type="ECO:0000313" key="4">
    <source>
        <dbReference type="Proteomes" id="UP000564677"/>
    </source>
</evidence>
<evidence type="ECO:0000313" key="3">
    <source>
        <dbReference type="EMBL" id="NIJ66097.1"/>
    </source>
</evidence>
<dbReference type="PANTHER" id="PTHR43574">
    <property type="entry name" value="EPIMERASE-RELATED"/>
    <property type="match status" value="1"/>
</dbReference>
<dbReference type="Gene3D" id="3.40.50.720">
    <property type="entry name" value="NAD(P)-binding Rossmann-like Domain"/>
    <property type="match status" value="1"/>
</dbReference>
<dbReference type="SUPFAM" id="SSF51735">
    <property type="entry name" value="NAD(P)-binding Rossmann-fold domains"/>
    <property type="match status" value="1"/>
</dbReference>
<dbReference type="AlphaFoldDB" id="A0A7X5V1E8"/>
<feature type="compositionally biased region" description="Low complexity" evidence="2">
    <location>
        <begin position="250"/>
        <end position="270"/>
    </location>
</feature>
<accession>A0A7X5V1E8</accession>
<reference evidence="3 4" key="1">
    <citation type="submission" date="2020-03" db="EMBL/GenBank/DDBJ databases">
        <title>Genomic Encyclopedia of Type Strains, Phase IV (KMG-IV): sequencing the most valuable type-strain genomes for metagenomic binning, comparative biology and taxonomic classification.</title>
        <authorList>
            <person name="Goeker M."/>
        </authorList>
    </citation>
    <scope>NUCLEOTIDE SEQUENCE [LARGE SCALE GENOMIC DNA]</scope>
    <source>
        <strain evidence="3 4">DSM 4733</strain>
    </source>
</reference>
<evidence type="ECO:0000256" key="1">
    <source>
        <dbReference type="ARBA" id="ARBA00023027"/>
    </source>
</evidence>
<gene>
    <name evidence="3" type="ORF">FHR20_003059</name>
</gene>
<comment type="caution">
    <text evidence="3">The sequence shown here is derived from an EMBL/GenBank/DDBJ whole genome shotgun (WGS) entry which is preliminary data.</text>
</comment>
<protein>
    <submittedName>
        <fullName evidence="3">Nucleoside-diphosphate-sugar epimerase</fullName>
    </submittedName>
</protein>
<sequence length="270" mass="28385">MRLLIFGPGYTAMRLVARLAGRAEIATVARETFADRAGDIARATHILSTVPPGEDDPVLATYGNEIAASRAWIGYLSSTGVYGDTGGAWVDETAPMGTGRRIARARADAAWLALAGAHVFRLPGIYGPGRSPLDRIRAGAAPRIDLPGQVFSRIHVDDIVEGVIAGFAGPPGAYNLADDRPAPQSDVIAYGCALLGLPVPPMVPLEQAGLSPQARAFHAENRRVANGKAKRVLGWRPRHADYRLGLRALSATTSPASTSPAPPSASADQR</sequence>
<feature type="region of interest" description="Disordered" evidence="2">
    <location>
        <begin position="249"/>
        <end position="270"/>
    </location>
</feature>
<dbReference type="InterPro" id="IPR036291">
    <property type="entry name" value="NAD(P)-bd_dom_sf"/>
</dbReference>
<organism evidence="3 4">
    <name type="scientific">Sphingomonas leidyi</name>
    <dbReference type="NCBI Taxonomy" id="68569"/>
    <lineage>
        <taxon>Bacteria</taxon>
        <taxon>Pseudomonadati</taxon>
        <taxon>Pseudomonadota</taxon>
        <taxon>Alphaproteobacteria</taxon>
        <taxon>Sphingomonadales</taxon>
        <taxon>Sphingomonadaceae</taxon>
        <taxon>Sphingomonas</taxon>
    </lineage>
</organism>
<dbReference type="Proteomes" id="UP000564677">
    <property type="component" value="Unassembled WGS sequence"/>
</dbReference>
<proteinExistence type="predicted"/>
<dbReference type="EMBL" id="JAASQV010000002">
    <property type="protein sequence ID" value="NIJ66097.1"/>
    <property type="molecule type" value="Genomic_DNA"/>
</dbReference>
<name>A0A7X5V1E8_9SPHN</name>
<evidence type="ECO:0000256" key="2">
    <source>
        <dbReference type="SAM" id="MobiDB-lite"/>
    </source>
</evidence>
<keyword evidence="1" id="KW-0520">NAD</keyword>